<dbReference type="PRINTS" id="PR01591">
    <property type="entry name" value="DNABINDNGFIS"/>
</dbReference>
<dbReference type="EMBL" id="DRKP01000030">
    <property type="protein sequence ID" value="HEB95297.1"/>
    <property type="molecule type" value="Genomic_DNA"/>
</dbReference>
<dbReference type="PANTHER" id="PTHR47918:SF1">
    <property type="entry name" value="DNA-BINDING PROTEIN FIS"/>
    <property type="match status" value="1"/>
</dbReference>
<dbReference type="Proteomes" id="UP000886251">
    <property type="component" value="Unassembled WGS sequence"/>
</dbReference>
<evidence type="ECO:0000256" key="4">
    <source>
        <dbReference type="SAM" id="MobiDB-lite"/>
    </source>
</evidence>
<dbReference type="NCBIfam" id="NF001659">
    <property type="entry name" value="PRK00430.1"/>
    <property type="match status" value="1"/>
</dbReference>
<accession>A0A831RK08</accession>
<dbReference type="GO" id="GO:0006355">
    <property type="term" value="P:regulation of DNA-templated transcription"/>
    <property type="evidence" value="ECO:0007669"/>
    <property type="project" value="InterPro"/>
</dbReference>
<organism evidence="6">
    <name type="scientific">Sedimenticola thiotaurini</name>
    <dbReference type="NCBI Taxonomy" id="1543721"/>
    <lineage>
        <taxon>Bacteria</taxon>
        <taxon>Pseudomonadati</taxon>
        <taxon>Pseudomonadota</taxon>
        <taxon>Gammaproteobacteria</taxon>
        <taxon>Chromatiales</taxon>
        <taxon>Sedimenticolaceae</taxon>
        <taxon>Sedimenticola</taxon>
    </lineage>
</organism>
<keyword evidence="2 6" id="KW-0238">DNA-binding</keyword>
<dbReference type="InterPro" id="IPR050207">
    <property type="entry name" value="Trans_regulatory_Fis"/>
</dbReference>
<dbReference type="Gene3D" id="1.10.10.60">
    <property type="entry name" value="Homeodomain-like"/>
    <property type="match status" value="1"/>
</dbReference>
<feature type="domain" description="DNA binding HTH" evidence="5">
    <location>
        <begin position="56"/>
        <end position="93"/>
    </location>
</feature>
<dbReference type="InterPro" id="IPR005412">
    <property type="entry name" value="Fis_DNA-bd"/>
</dbReference>
<dbReference type="InterPro" id="IPR009057">
    <property type="entry name" value="Homeodomain-like_sf"/>
</dbReference>
<feature type="region of interest" description="Disordered" evidence="4">
    <location>
        <begin position="1"/>
        <end position="20"/>
    </location>
</feature>
<evidence type="ECO:0000256" key="1">
    <source>
        <dbReference type="ARBA" id="ARBA00008559"/>
    </source>
</evidence>
<name>A0A831RK08_9GAMM</name>
<evidence type="ECO:0000313" key="6">
    <source>
        <dbReference type="EMBL" id="HEB95297.1"/>
    </source>
</evidence>
<dbReference type="PIRSF" id="PIRSF002097">
    <property type="entry name" value="DNA-binding_Fis"/>
    <property type="match status" value="1"/>
</dbReference>
<evidence type="ECO:0000256" key="2">
    <source>
        <dbReference type="ARBA" id="ARBA00023125"/>
    </source>
</evidence>
<reference evidence="6" key="1">
    <citation type="journal article" date="2020" name="mSystems">
        <title>Genome- and Community-Level Interaction Insights into Carbon Utilization and Element Cycling Functions of Hydrothermarchaeota in Hydrothermal Sediment.</title>
        <authorList>
            <person name="Zhou Z."/>
            <person name="Liu Y."/>
            <person name="Xu W."/>
            <person name="Pan J."/>
            <person name="Luo Z.H."/>
            <person name="Li M."/>
        </authorList>
    </citation>
    <scope>NUCLEOTIDE SEQUENCE [LARGE SCALE GENOMIC DNA]</scope>
    <source>
        <strain evidence="6">HyVt-443</strain>
    </source>
</reference>
<dbReference type="InterPro" id="IPR002197">
    <property type="entry name" value="HTH_Fis"/>
</dbReference>
<proteinExistence type="inferred from homology"/>
<dbReference type="SUPFAM" id="SSF46689">
    <property type="entry name" value="Homeodomain-like"/>
    <property type="match status" value="1"/>
</dbReference>
<dbReference type="PANTHER" id="PTHR47918">
    <property type="entry name" value="DNA-BINDING PROTEIN FIS"/>
    <property type="match status" value="1"/>
</dbReference>
<dbReference type="Pfam" id="PF02954">
    <property type="entry name" value="HTH_8"/>
    <property type="match status" value="1"/>
</dbReference>
<evidence type="ECO:0000259" key="5">
    <source>
        <dbReference type="Pfam" id="PF02954"/>
    </source>
</evidence>
<comment type="caution">
    <text evidence="6">The sequence shown here is derived from an EMBL/GenBank/DDBJ whole genome shotgun (WGS) entry which is preliminary data.</text>
</comment>
<gene>
    <name evidence="6" type="primary">fis</name>
    <name evidence="6" type="ORF">ENI96_02560</name>
</gene>
<dbReference type="AlphaFoldDB" id="A0A831RK08"/>
<sequence length="98" mass="11075">MTTGAMHKQSAERTRFSVARNTSKEPLRECVRDALNAYFRQLDGHAAADLYRLVMSEVEQPLLETVMQYTQGNQTRAARALGISRSTLRKKLALYGLD</sequence>
<dbReference type="PRINTS" id="PR01590">
    <property type="entry name" value="HTHFIS"/>
</dbReference>
<protein>
    <recommendedName>
        <fullName evidence="3">Putative Fis-like DNA-binding protein</fullName>
    </recommendedName>
</protein>
<dbReference type="GO" id="GO:0043565">
    <property type="term" value="F:sequence-specific DNA binding"/>
    <property type="evidence" value="ECO:0007669"/>
    <property type="project" value="InterPro"/>
</dbReference>
<evidence type="ECO:0000256" key="3">
    <source>
        <dbReference type="ARBA" id="ARBA00029540"/>
    </source>
</evidence>
<comment type="similarity">
    <text evidence="1">Belongs to the transcriptional regulatory Fis family.</text>
</comment>